<comment type="caution">
    <text evidence="1">Lacks conserved residue(s) required for the propagation of feature annotation.</text>
</comment>
<dbReference type="Gene3D" id="3.40.50.2300">
    <property type="match status" value="1"/>
</dbReference>
<evidence type="ECO:0000256" key="1">
    <source>
        <dbReference type="PROSITE-ProRule" id="PRU00169"/>
    </source>
</evidence>
<dbReference type="AlphaFoldDB" id="A0A7W8E8Q4"/>
<sequence length="51" mass="5615">MALARVLVVDDNEAIRLSLCAILENHGFDVTCAADVSEALRYISSHKYMSC</sequence>
<name>A0A7W8E8Q4_9BACT</name>
<protein>
    <submittedName>
        <fullName evidence="3">CheY-like chemotaxis protein</fullName>
    </submittedName>
</protein>
<evidence type="ECO:0000313" key="3">
    <source>
        <dbReference type="EMBL" id="MBB5063678.1"/>
    </source>
</evidence>
<dbReference type="Proteomes" id="UP000584867">
    <property type="component" value="Unassembled WGS sequence"/>
</dbReference>
<gene>
    <name evidence="3" type="ORF">HDF15_002023</name>
</gene>
<dbReference type="InterPro" id="IPR001789">
    <property type="entry name" value="Sig_transdc_resp-reg_receiver"/>
</dbReference>
<dbReference type="EMBL" id="JACHIO010000007">
    <property type="protein sequence ID" value="MBB5063678.1"/>
    <property type="molecule type" value="Genomic_DNA"/>
</dbReference>
<dbReference type="InterPro" id="IPR011006">
    <property type="entry name" value="CheY-like_superfamily"/>
</dbReference>
<dbReference type="PROSITE" id="PS50110">
    <property type="entry name" value="RESPONSE_REGULATORY"/>
    <property type="match status" value="1"/>
</dbReference>
<evidence type="ECO:0000259" key="2">
    <source>
        <dbReference type="PROSITE" id="PS50110"/>
    </source>
</evidence>
<reference evidence="3 4" key="1">
    <citation type="submission" date="2020-08" db="EMBL/GenBank/DDBJ databases">
        <title>Genomic Encyclopedia of Type Strains, Phase IV (KMG-V): Genome sequencing to study the core and pangenomes of soil and plant-associated prokaryotes.</title>
        <authorList>
            <person name="Whitman W."/>
        </authorList>
    </citation>
    <scope>NUCLEOTIDE SEQUENCE [LARGE SCALE GENOMIC DNA]</scope>
    <source>
        <strain evidence="3 4">X5P3</strain>
    </source>
</reference>
<organism evidence="3 4">
    <name type="scientific">Granulicella mallensis</name>
    <dbReference type="NCBI Taxonomy" id="940614"/>
    <lineage>
        <taxon>Bacteria</taxon>
        <taxon>Pseudomonadati</taxon>
        <taxon>Acidobacteriota</taxon>
        <taxon>Terriglobia</taxon>
        <taxon>Terriglobales</taxon>
        <taxon>Acidobacteriaceae</taxon>
        <taxon>Granulicella</taxon>
    </lineage>
</organism>
<evidence type="ECO:0000313" key="4">
    <source>
        <dbReference type="Proteomes" id="UP000584867"/>
    </source>
</evidence>
<proteinExistence type="predicted"/>
<dbReference type="GO" id="GO:0000160">
    <property type="term" value="P:phosphorelay signal transduction system"/>
    <property type="evidence" value="ECO:0007669"/>
    <property type="project" value="InterPro"/>
</dbReference>
<comment type="caution">
    <text evidence="3">The sequence shown here is derived from an EMBL/GenBank/DDBJ whole genome shotgun (WGS) entry which is preliminary data.</text>
</comment>
<dbReference type="SUPFAM" id="SSF52172">
    <property type="entry name" value="CheY-like"/>
    <property type="match status" value="1"/>
</dbReference>
<feature type="domain" description="Response regulatory" evidence="2">
    <location>
        <begin position="5"/>
        <end position="51"/>
    </location>
</feature>
<accession>A0A7W8E8Q4</accession>